<comment type="caution">
    <text evidence="2">The sequence shown here is derived from an EMBL/GenBank/DDBJ whole genome shotgun (WGS) entry which is preliminary data.</text>
</comment>
<reference evidence="2 3" key="1">
    <citation type="submission" date="2024-02" db="EMBL/GenBank/DDBJ databases">
        <authorList>
            <person name="Chen Y."/>
            <person name="Shah S."/>
            <person name="Dougan E. K."/>
            <person name="Thang M."/>
            <person name="Chan C."/>
        </authorList>
    </citation>
    <scope>NUCLEOTIDE SEQUENCE [LARGE SCALE GENOMIC DNA]</scope>
</reference>
<sequence>AEAQRYREDNKALQADVVVAKQRIDEIAAQANGKIDSANERIRTLRKERDAAQKEADRLRGAGERLVSRQEECRRERQELAEQKEALLRIVEDLHQTCKAAGMTNAGRHSIKDIGDLTASYRLA</sequence>
<evidence type="ECO:0000256" key="1">
    <source>
        <dbReference type="SAM" id="MobiDB-lite"/>
    </source>
</evidence>
<dbReference type="Proteomes" id="UP001642464">
    <property type="component" value="Unassembled WGS sequence"/>
</dbReference>
<keyword evidence="3" id="KW-1185">Reference proteome</keyword>
<feature type="region of interest" description="Disordered" evidence="1">
    <location>
        <begin position="47"/>
        <end position="73"/>
    </location>
</feature>
<organism evidence="2 3">
    <name type="scientific">Durusdinium trenchii</name>
    <dbReference type="NCBI Taxonomy" id="1381693"/>
    <lineage>
        <taxon>Eukaryota</taxon>
        <taxon>Sar</taxon>
        <taxon>Alveolata</taxon>
        <taxon>Dinophyceae</taxon>
        <taxon>Suessiales</taxon>
        <taxon>Symbiodiniaceae</taxon>
        <taxon>Durusdinium</taxon>
    </lineage>
</organism>
<dbReference type="EMBL" id="CAXAMM010039262">
    <property type="protein sequence ID" value="CAK9085222.1"/>
    <property type="molecule type" value="Genomic_DNA"/>
</dbReference>
<name>A0ABP0QDZ6_9DINO</name>
<evidence type="ECO:0000313" key="3">
    <source>
        <dbReference type="Proteomes" id="UP001642464"/>
    </source>
</evidence>
<proteinExistence type="predicted"/>
<accession>A0ABP0QDZ6</accession>
<feature type="non-terminal residue" evidence="2">
    <location>
        <position position="1"/>
    </location>
</feature>
<protein>
    <submittedName>
        <fullName evidence="2">STAS domain-containing protein</fullName>
    </submittedName>
</protein>
<gene>
    <name evidence="2" type="ORF">SCF082_LOCUS40376</name>
</gene>
<evidence type="ECO:0000313" key="2">
    <source>
        <dbReference type="EMBL" id="CAK9085222.1"/>
    </source>
</evidence>